<accession>A0A834SWV3</accession>
<dbReference type="Pfam" id="PF04419">
    <property type="entry name" value="SERF-like_N"/>
    <property type="match status" value="1"/>
</dbReference>
<proteinExistence type="predicted"/>
<dbReference type="Gene3D" id="4.10.1050.10">
    <property type="entry name" value="At2g23090-like"/>
    <property type="match status" value="1"/>
</dbReference>
<feature type="compositionally biased region" description="Basic and acidic residues" evidence="1">
    <location>
        <begin position="11"/>
        <end position="21"/>
    </location>
</feature>
<reference evidence="3" key="1">
    <citation type="submission" date="2020-09" db="EMBL/GenBank/DDBJ databases">
        <title>Genome-Enabled Discovery of Anthraquinone Biosynthesis in Senna tora.</title>
        <authorList>
            <person name="Kang S.-H."/>
            <person name="Pandey R.P."/>
            <person name="Lee C.-M."/>
            <person name="Sim J.-S."/>
            <person name="Jeong J.-T."/>
            <person name="Choi B.-S."/>
            <person name="Jung M."/>
            <person name="Ginzburg D."/>
            <person name="Zhao K."/>
            <person name="Won S.Y."/>
            <person name="Oh T.-J."/>
            <person name="Yu Y."/>
            <person name="Kim N.-H."/>
            <person name="Lee O.R."/>
            <person name="Lee T.-H."/>
            <person name="Bashyal P."/>
            <person name="Kim T.-S."/>
            <person name="Lee W.-H."/>
            <person name="Kawkins C."/>
            <person name="Kim C.-K."/>
            <person name="Kim J.S."/>
            <person name="Ahn B.O."/>
            <person name="Rhee S.Y."/>
            <person name="Sohng J.K."/>
        </authorList>
    </citation>
    <scope>NUCLEOTIDE SEQUENCE</scope>
    <source>
        <tissue evidence="3">Leaf</tissue>
    </source>
</reference>
<feature type="domain" description="Small EDRK-rich factor-like N-terminal" evidence="2">
    <location>
        <begin position="3"/>
        <end position="36"/>
    </location>
</feature>
<evidence type="ECO:0000259" key="2">
    <source>
        <dbReference type="Pfam" id="PF04419"/>
    </source>
</evidence>
<keyword evidence="4" id="KW-1185">Reference proteome</keyword>
<feature type="region of interest" description="Disordered" evidence="1">
    <location>
        <begin position="1"/>
        <end position="31"/>
    </location>
</feature>
<dbReference type="SUPFAM" id="SSF118359">
    <property type="entry name" value="Expressed protein At2g23090/F21P24.15"/>
    <property type="match status" value="1"/>
</dbReference>
<dbReference type="PANTHER" id="PTHR33788">
    <property type="entry name" value="OS07G0114300 PROTEIN"/>
    <property type="match status" value="1"/>
</dbReference>
<evidence type="ECO:0000313" key="4">
    <source>
        <dbReference type="Proteomes" id="UP000634136"/>
    </source>
</evidence>
<comment type="caution">
    <text evidence="3">The sequence shown here is derived from an EMBL/GenBank/DDBJ whole genome shotgun (WGS) entry which is preliminary data.</text>
</comment>
<evidence type="ECO:0000313" key="3">
    <source>
        <dbReference type="EMBL" id="KAF7811063.1"/>
    </source>
</evidence>
<dbReference type="PANTHER" id="PTHR33788:SF1">
    <property type="entry name" value="ZINC-BINDING PROTEIN"/>
    <property type="match status" value="1"/>
</dbReference>
<gene>
    <name evidence="3" type="ORF">G2W53_032039</name>
</gene>
<dbReference type="EMBL" id="JAAIUW010000010">
    <property type="protein sequence ID" value="KAF7811063.1"/>
    <property type="molecule type" value="Genomic_DNA"/>
</dbReference>
<dbReference type="AlphaFoldDB" id="A0A834SWV3"/>
<name>A0A834SWV3_9FABA</name>
<dbReference type="InterPro" id="IPR039713">
    <property type="entry name" value="At2g23090-like"/>
</dbReference>
<dbReference type="InterPro" id="IPR026939">
    <property type="entry name" value="ZNF706/At2g23090_sf"/>
</dbReference>
<dbReference type="OrthoDB" id="370932at2759"/>
<feature type="region of interest" description="Disordered" evidence="1">
    <location>
        <begin position="134"/>
        <end position="163"/>
    </location>
</feature>
<evidence type="ECO:0000256" key="1">
    <source>
        <dbReference type="SAM" id="MobiDB-lite"/>
    </source>
</evidence>
<dbReference type="Proteomes" id="UP000634136">
    <property type="component" value="Unassembled WGS sequence"/>
</dbReference>
<protein>
    <submittedName>
        <fullName evidence="3">4F5 domain-containing protein/zf-met2 domain-containing protein</fullName>
    </submittedName>
</protein>
<sequence length="163" mass="18045">MGGGNGQKAKMARERNMEKQKAANKGSQLESNKKAMTIQDSVFYFSSGITGYEKLFELRSISLVSFCVGGKIVQIRYFAFLWINSTFPWIDNFKHYTLKGPKADEIQITYPPFSGKLVESSAVTRASGILQINGNIKKPSKDKRGPPPDFTESSIPKGPPDTS</sequence>
<dbReference type="InterPro" id="IPR007513">
    <property type="entry name" value="SERF-like_N"/>
</dbReference>
<organism evidence="3 4">
    <name type="scientific">Senna tora</name>
    <dbReference type="NCBI Taxonomy" id="362788"/>
    <lineage>
        <taxon>Eukaryota</taxon>
        <taxon>Viridiplantae</taxon>
        <taxon>Streptophyta</taxon>
        <taxon>Embryophyta</taxon>
        <taxon>Tracheophyta</taxon>
        <taxon>Spermatophyta</taxon>
        <taxon>Magnoliopsida</taxon>
        <taxon>eudicotyledons</taxon>
        <taxon>Gunneridae</taxon>
        <taxon>Pentapetalae</taxon>
        <taxon>rosids</taxon>
        <taxon>fabids</taxon>
        <taxon>Fabales</taxon>
        <taxon>Fabaceae</taxon>
        <taxon>Caesalpinioideae</taxon>
        <taxon>Cassia clade</taxon>
        <taxon>Senna</taxon>
    </lineage>
</organism>